<proteinExistence type="predicted"/>
<comment type="caution">
    <text evidence="4">The sequence shown here is derived from an EMBL/GenBank/DDBJ whole genome shotgun (WGS) entry which is preliminary data.</text>
</comment>
<accession>A0ABY2E5L4</accession>
<evidence type="ECO:0000256" key="2">
    <source>
        <dbReference type="SAM" id="SignalP"/>
    </source>
</evidence>
<dbReference type="EMBL" id="SMNA01000003">
    <property type="protein sequence ID" value="TDE95873.1"/>
    <property type="molecule type" value="Genomic_DNA"/>
</dbReference>
<evidence type="ECO:0000313" key="4">
    <source>
        <dbReference type="EMBL" id="TDE95873.1"/>
    </source>
</evidence>
<organism evidence="4 5">
    <name type="scientific">Occultella glacieicola</name>
    <dbReference type="NCBI Taxonomy" id="2518684"/>
    <lineage>
        <taxon>Bacteria</taxon>
        <taxon>Bacillati</taxon>
        <taxon>Actinomycetota</taxon>
        <taxon>Actinomycetes</taxon>
        <taxon>Micrococcales</taxon>
        <taxon>Ruaniaceae</taxon>
        <taxon>Occultella</taxon>
    </lineage>
</organism>
<evidence type="ECO:0000313" key="5">
    <source>
        <dbReference type="Proteomes" id="UP000504882"/>
    </source>
</evidence>
<protein>
    <recommendedName>
        <fullName evidence="3">DUF6318 domain-containing protein</fullName>
    </recommendedName>
</protein>
<sequence length="198" mass="21349">MTWGSPSGRGRILGVPTAALALVLAVAACDGEAPVEPSTSATESPTEDPSTGEPTEFPSPERPAAMDEGGADNASEVAEYFLRLYSYGYATGDVSTWEEIADAECEGCAWVADDIDDLHSEMGFVDGGELTFEDSQVLPVEGSEETYRVEQVVTESELTYRYADGTSRSVDASTADVVQILQWREARWFVMAIDLVTR</sequence>
<feature type="chain" id="PRO_5045385145" description="DUF6318 domain-containing protein" evidence="2">
    <location>
        <begin position="22"/>
        <end position="198"/>
    </location>
</feature>
<feature type="region of interest" description="Disordered" evidence="1">
    <location>
        <begin position="32"/>
        <end position="70"/>
    </location>
</feature>
<name>A0ABY2E5L4_9MICO</name>
<dbReference type="InterPro" id="IPR046281">
    <property type="entry name" value="DUF6318"/>
</dbReference>
<keyword evidence="2" id="KW-0732">Signal</keyword>
<dbReference type="RefSeq" id="WP_133106802.1">
    <property type="nucleotide sequence ID" value="NZ_SMNA01000003.1"/>
</dbReference>
<feature type="domain" description="DUF6318" evidence="3">
    <location>
        <begin position="52"/>
        <end position="190"/>
    </location>
</feature>
<evidence type="ECO:0000256" key="1">
    <source>
        <dbReference type="SAM" id="MobiDB-lite"/>
    </source>
</evidence>
<gene>
    <name evidence="4" type="ORF">EXU48_06325</name>
</gene>
<feature type="signal peptide" evidence="2">
    <location>
        <begin position="1"/>
        <end position="21"/>
    </location>
</feature>
<feature type="compositionally biased region" description="Polar residues" evidence="1">
    <location>
        <begin position="37"/>
        <end position="53"/>
    </location>
</feature>
<keyword evidence="5" id="KW-1185">Reference proteome</keyword>
<dbReference type="Proteomes" id="UP000504882">
    <property type="component" value="Unassembled WGS sequence"/>
</dbReference>
<evidence type="ECO:0000259" key="3">
    <source>
        <dbReference type="Pfam" id="PF19843"/>
    </source>
</evidence>
<dbReference type="Pfam" id="PF19843">
    <property type="entry name" value="DUF6318"/>
    <property type="match status" value="1"/>
</dbReference>
<reference evidence="4 5" key="1">
    <citation type="submission" date="2019-03" db="EMBL/GenBank/DDBJ databases">
        <title>Genomic features of bacteria from cold environments.</title>
        <authorList>
            <person name="Shen L."/>
        </authorList>
    </citation>
    <scope>NUCLEOTIDE SEQUENCE [LARGE SCALE GENOMIC DNA]</scope>
    <source>
        <strain evidence="5">T3246-1</strain>
    </source>
</reference>